<dbReference type="EMBL" id="KZ293737">
    <property type="protein sequence ID" value="PBK80993.1"/>
    <property type="molecule type" value="Genomic_DNA"/>
</dbReference>
<evidence type="ECO:0000313" key="3">
    <source>
        <dbReference type="Proteomes" id="UP000217790"/>
    </source>
</evidence>
<evidence type="ECO:0000313" key="2">
    <source>
        <dbReference type="EMBL" id="PBK80993.1"/>
    </source>
</evidence>
<organism evidence="2 3">
    <name type="scientific">Armillaria gallica</name>
    <name type="common">Bulbous honey fungus</name>
    <name type="synonym">Armillaria bulbosa</name>
    <dbReference type="NCBI Taxonomy" id="47427"/>
    <lineage>
        <taxon>Eukaryota</taxon>
        <taxon>Fungi</taxon>
        <taxon>Dikarya</taxon>
        <taxon>Basidiomycota</taxon>
        <taxon>Agaricomycotina</taxon>
        <taxon>Agaricomycetes</taxon>
        <taxon>Agaricomycetidae</taxon>
        <taxon>Agaricales</taxon>
        <taxon>Marasmiineae</taxon>
        <taxon>Physalacriaceae</taxon>
        <taxon>Armillaria</taxon>
    </lineage>
</organism>
<dbReference type="AlphaFoldDB" id="A0A2H3CY21"/>
<accession>A0A2H3CY21</accession>
<feature type="coiled-coil region" evidence="1">
    <location>
        <begin position="321"/>
        <end position="352"/>
    </location>
</feature>
<sequence>MNPITRSLYPDAPARTTVQAIQKPIDELKYSAVGRWCLAQHLNFPSVARTQAKMRPSIELRFGLMEIAFFATGSHQDQRHSISRSMFHSAFDAMCAETENKGHSPTEFNRCRSAHIDGLMDMATLLDWAFGGSTMVMHFTGTLEPGQDIVPEHLKTSVYFPPHMLSEYPDLDAVVAKLNQIFIEEVTIHSAERWKAAAAAKGWSMDGPPTRVIPPPDLRSPLLPPAEKDSSVFLIRGHVAGSLDEPLEGIWQRFNGYKHGYHSISAMPLPPITPLARPMPLTTSPTPFALPRSAGSWPDGSLENSTEESDAEPLGFYTDLVQSLHGEVEGLQAELKLAQEEYAAELEKLTLQHTREISQIRRFFLPNQAWIQEQDFDAHQENQDS</sequence>
<name>A0A2H3CY21_ARMGA</name>
<proteinExistence type="predicted"/>
<gene>
    <name evidence="2" type="ORF">ARMGADRAFT_1091740</name>
</gene>
<keyword evidence="3" id="KW-1185">Reference proteome</keyword>
<evidence type="ECO:0000256" key="1">
    <source>
        <dbReference type="SAM" id="Coils"/>
    </source>
</evidence>
<keyword evidence="1" id="KW-0175">Coiled coil</keyword>
<dbReference type="OrthoDB" id="3033479at2759"/>
<protein>
    <submittedName>
        <fullName evidence="2">Uncharacterized protein</fullName>
    </submittedName>
</protein>
<reference evidence="3" key="1">
    <citation type="journal article" date="2017" name="Nat. Ecol. Evol.">
        <title>Genome expansion and lineage-specific genetic innovations in the forest pathogenic fungi Armillaria.</title>
        <authorList>
            <person name="Sipos G."/>
            <person name="Prasanna A.N."/>
            <person name="Walter M.C."/>
            <person name="O'Connor E."/>
            <person name="Balint B."/>
            <person name="Krizsan K."/>
            <person name="Kiss B."/>
            <person name="Hess J."/>
            <person name="Varga T."/>
            <person name="Slot J."/>
            <person name="Riley R."/>
            <person name="Boka B."/>
            <person name="Rigling D."/>
            <person name="Barry K."/>
            <person name="Lee J."/>
            <person name="Mihaltcheva S."/>
            <person name="LaButti K."/>
            <person name="Lipzen A."/>
            <person name="Waldron R."/>
            <person name="Moloney N.M."/>
            <person name="Sperisen C."/>
            <person name="Kredics L."/>
            <person name="Vagvoelgyi C."/>
            <person name="Patrignani A."/>
            <person name="Fitzpatrick D."/>
            <person name="Nagy I."/>
            <person name="Doyle S."/>
            <person name="Anderson J.B."/>
            <person name="Grigoriev I.V."/>
            <person name="Gueldener U."/>
            <person name="Muensterkoetter M."/>
            <person name="Nagy L.G."/>
        </authorList>
    </citation>
    <scope>NUCLEOTIDE SEQUENCE [LARGE SCALE GENOMIC DNA]</scope>
    <source>
        <strain evidence="3">Ar21-2</strain>
    </source>
</reference>
<dbReference type="Proteomes" id="UP000217790">
    <property type="component" value="Unassembled WGS sequence"/>
</dbReference>
<dbReference type="InParanoid" id="A0A2H3CY21"/>
<dbReference type="STRING" id="47427.A0A2H3CY21"/>